<accession>A0A2K3KLC7</accession>
<dbReference type="Proteomes" id="UP000236291">
    <property type="component" value="Unassembled WGS sequence"/>
</dbReference>
<reference evidence="2 3" key="1">
    <citation type="journal article" date="2014" name="Am. J. Bot.">
        <title>Genome assembly and annotation for red clover (Trifolium pratense; Fabaceae).</title>
        <authorList>
            <person name="Istvanek J."/>
            <person name="Jaros M."/>
            <person name="Krenek A."/>
            <person name="Repkova J."/>
        </authorList>
    </citation>
    <scope>NUCLEOTIDE SEQUENCE [LARGE SCALE GENOMIC DNA]</scope>
    <source>
        <strain evidence="3">cv. Tatra</strain>
        <tissue evidence="2">Young leaves</tissue>
    </source>
</reference>
<feature type="region of interest" description="Disordered" evidence="1">
    <location>
        <begin position="1"/>
        <end position="31"/>
    </location>
</feature>
<protein>
    <submittedName>
        <fullName evidence="2">Uncharacterized protein</fullName>
    </submittedName>
</protein>
<organism evidence="2 3">
    <name type="scientific">Trifolium pratense</name>
    <name type="common">Red clover</name>
    <dbReference type="NCBI Taxonomy" id="57577"/>
    <lineage>
        <taxon>Eukaryota</taxon>
        <taxon>Viridiplantae</taxon>
        <taxon>Streptophyta</taxon>
        <taxon>Embryophyta</taxon>
        <taxon>Tracheophyta</taxon>
        <taxon>Spermatophyta</taxon>
        <taxon>Magnoliopsida</taxon>
        <taxon>eudicotyledons</taxon>
        <taxon>Gunneridae</taxon>
        <taxon>Pentapetalae</taxon>
        <taxon>rosids</taxon>
        <taxon>fabids</taxon>
        <taxon>Fabales</taxon>
        <taxon>Fabaceae</taxon>
        <taxon>Papilionoideae</taxon>
        <taxon>50 kb inversion clade</taxon>
        <taxon>NPAAA clade</taxon>
        <taxon>Hologalegina</taxon>
        <taxon>IRL clade</taxon>
        <taxon>Trifolieae</taxon>
        <taxon>Trifolium</taxon>
    </lineage>
</organism>
<dbReference type="AlphaFoldDB" id="A0A2K3KLC7"/>
<evidence type="ECO:0000313" key="3">
    <source>
        <dbReference type="Proteomes" id="UP000236291"/>
    </source>
</evidence>
<proteinExistence type="predicted"/>
<feature type="non-terminal residue" evidence="2">
    <location>
        <position position="31"/>
    </location>
</feature>
<evidence type="ECO:0000256" key="1">
    <source>
        <dbReference type="SAM" id="MobiDB-lite"/>
    </source>
</evidence>
<dbReference type="EMBL" id="ASHM01100992">
    <property type="protein sequence ID" value="PNX67087.1"/>
    <property type="molecule type" value="Genomic_DNA"/>
</dbReference>
<sequence length="31" mass="3493">MNGYDVEGARGNKLKNQGNKLKNDPDVFKIE</sequence>
<gene>
    <name evidence="2" type="ORF">L195_g055438</name>
</gene>
<feature type="compositionally biased region" description="Basic and acidic residues" evidence="1">
    <location>
        <begin position="21"/>
        <end position="31"/>
    </location>
</feature>
<evidence type="ECO:0000313" key="2">
    <source>
        <dbReference type="EMBL" id="PNX67087.1"/>
    </source>
</evidence>
<name>A0A2K3KLC7_TRIPR</name>
<comment type="caution">
    <text evidence="2">The sequence shown here is derived from an EMBL/GenBank/DDBJ whole genome shotgun (WGS) entry which is preliminary data.</text>
</comment>
<reference evidence="2 3" key="2">
    <citation type="journal article" date="2017" name="Front. Plant Sci.">
        <title>Gene Classification and Mining of Molecular Markers Useful in Red Clover (Trifolium pratense) Breeding.</title>
        <authorList>
            <person name="Istvanek J."/>
            <person name="Dluhosova J."/>
            <person name="Dluhos P."/>
            <person name="Patkova L."/>
            <person name="Nedelnik J."/>
            <person name="Repkova J."/>
        </authorList>
    </citation>
    <scope>NUCLEOTIDE SEQUENCE [LARGE SCALE GENOMIC DNA]</scope>
    <source>
        <strain evidence="3">cv. Tatra</strain>
        <tissue evidence="2">Young leaves</tissue>
    </source>
</reference>